<dbReference type="PANTHER" id="PTHR30024">
    <property type="entry name" value="ALIPHATIC SULFONATES-BINDING PROTEIN-RELATED"/>
    <property type="match status" value="1"/>
</dbReference>
<evidence type="ECO:0000256" key="2">
    <source>
        <dbReference type="ARBA" id="ARBA00010742"/>
    </source>
</evidence>
<dbReference type="PROSITE" id="PS51257">
    <property type="entry name" value="PROKAR_LIPOPROTEIN"/>
    <property type="match status" value="1"/>
</dbReference>
<gene>
    <name evidence="5" type="ORF">MCNS_54570</name>
</gene>
<dbReference type="PANTHER" id="PTHR30024:SF47">
    <property type="entry name" value="TAURINE-BINDING PERIPLASMIC PROTEIN"/>
    <property type="match status" value="1"/>
</dbReference>
<keyword evidence="6" id="KW-1185">Reference proteome</keyword>
<accession>A0A7I7YMR2</accession>
<dbReference type="Gene3D" id="3.40.190.10">
    <property type="entry name" value="Periplasmic binding protein-like II"/>
    <property type="match status" value="2"/>
</dbReference>
<evidence type="ECO:0000313" key="5">
    <source>
        <dbReference type="EMBL" id="BBZ42394.1"/>
    </source>
</evidence>
<comment type="subcellular location">
    <subcellularLocation>
        <location evidence="1">Periplasm</location>
    </subcellularLocation>
</comment>
<proteinExistence type="inferred from homology"/>
<evidence type="ECO:0000313" key="6">
    <source>
        <dbReference type="Proteomes" id="UP000467385"/>
    </source>
</evidence>
<sequence length="373" mass="40063">MLMRLKRALLVALTTVLTAAGCAAVGNIGGKDIVSNGGAVHLTVGYQPYYTEAWSGLVMRGKEFWKKYLPSGSTVDFQVGLQGSIIVSQMLAGKQQIGYAGDMPSIVGVSKRSTRDLRIVATLGLSQDQCGVFLVRPDAPNFASQRDALAWFDGKTVATPQGSCTDRIAQGTFQSLNVKPAAYLNQSIEVINSSFQNHTIDGAIVWEPVPSKLINAGLAKRVASDILTDQRDGGFLVMDKQFVDQHPDIAKSWLKAELDAQRYLADPANADEIVRMAQSQTEGYSAQDLRDSLYRKWPVDQGGSADGIRLQLPFVPTGQSADLIKTATDFLFRIKAIPAATLPDGAVQPDIASEVLRDAGVNTATGAGFVRAQ</sequence>
<dbReference type="AlphaFoldDB" id="A0A7I7YMR2"/>
<protein>
    <recommendedName>
        <fullName evidence="7">Nitrate ABC transporter substrate-binding protein</fullName>
    </recommendedName>
</protein>
<evidence type="ECO:0000256" key="1">
    <source>
        <dbReference type="ARBA" id="ARBA00004418"/>
    </source>
</evidence>
<evidence type="ECO:0000256" key="3">
    <source>
        <dbReference type="ARBA" id="ARBA00022729"/>
    </source>
</evidence>
<dbReference type="GO" id="GO:0042597">
    <property type="term" value="C:periplasmic space"/>
    <property type="evidence" value="ECO:0007669"/>
    <property type="project" value="UniProtKB-SubCell"/>
</dbReference>
<dbReference type="EMBL" id="AP022613">
    <property type="protein sequence ID" value="BBZ42394.1"/>
    <property type="molecule type" value="Genomic_DNA"/>
</dbReference>
<dbReference type="Proteomes" id="UP000467385">
    <property type="component" value="Chromosome"/>
</dbReference>
<dbReference type="SUPFAM" id="SSF53850">
    <property type="entry name" value="Periplasmic binding protein-like II"/>
    <property type="match status" value="1"/>
</dbReference>
<keyword evidence="3 4" id="KW-0732">Signal</keyword>
<dbReference type="Pfam" id="PF13379">
    <property type="entry name" value="NMT1_2"/>
    <property type="match status" value="1"/>
</dbReference>
<organism evidence="5 6">
    <name type="scientific">Mycobacterium conspicuum</name>
    <dbReference type="NCBI Taxonomy" id="44010"/>
    <lineage>
        <taxon>Bacteria</taxon>
        <taxon>Bacillati</taxon>
        <taxon>Actinomycetota</taxon>
        <taxon>Actinomycetes</taxon>
        <taxon>Mycobacteriales</taxon>
        <taxon>Mycobacteriaceae</taxon>
        <taxon>Mycobacterium</taxon>
    </lineage>
</organism>
<evidence type="ECO:0000256" key="4">
    <source>
        <dbReference type="SAM" id="SignalP"/>
    </source>
</evidence>
<comment type="similarity">
    <text evidence="2">Belongs to the bacterial solute-binding protein SsuA/TauA family.</text>
</comment>
<feature type="chain" id="PRO_5029664846" description="Nitrate ABC transporter substrate-binding protein" evidence="4">
    <location>
        <begin position="20"/>
        <end position="373"/>
    </location>
</feature>
<reference evidence="5 6" key="1">
    <citation type="journal article" date="2019" name="Emerg. Microbes Infect.">
        <title>Comprehensive subspecies identification of 175 nontuberculous mycobacteria species based on 7547 genomic profiles.</title>
        <authorList>
            <person name="Matsumoto Y."/>
            <person name="Kinjo T."/>
            <person name="Motooka D."/>
            <person name="Nabeya D."/>
            <person name="Jung N."/>
            <person name="Uechi K."/>
            <person name="Horii T."/>
            <person name="Iida T."/>
            <person name="Fujita J."/>
            <person name="Nakamura S."/>
        </authorList>
    </citation>
    <scope>NUCLEOTIDE SEQUENCE [LARGE SCALE GENOMIC DNA]</scope>
    <source>
        <strain evidence="5 6">JCM 14738</strain>
    </source>
</reference>
<evidence type="ECO:0008006" key="7">
    <source>
        <dbReference type="Google" id="ProtNLM"/>
    </source>
</evidence>
<name>A0A7I7YMR2_9MYCO</name>
<feature type="signal peptide" evidence="4">
    <location>
        <begin position="1"/>
        <end position="19"/>
    </location>
</feature>